<gene>
    <name evidence="1" type="ORF">SAMN02745138_00823</name>
</gene>
<dbReference type="EMBL" id="FRAH01000010">
    <property type="protein sequence ID" value="SHJ93464.1"/>
    <property type="molecule type" value="Genomic_DNA"/>
</dbReference>
<dbReference type="AlphaFoldDB" id="A0A1M6NCX3"/>
<protein>
    <submittedName>
        <fullName evidence="1">Cyclic lactone autoinducer peptide</fullName>
    </submittedName>
</protein>
<dbReference type="Proteomes" id="UP000183975">
    <property type="component" value="Unassembled WGS sequence"/>
</dbReference>
<dbReference type="InterPro" id="IPR009229">
    <property type="entry name" value="AgrD"/>
</dbReference>
<dbReference type="NCBIfam" id="TIGR04223">
    <property type="entry name" value="quorum_AgrD"/>
    <property type="match status" value="1"/>
</dbReference>
<accession>A0A1M6NCX3</accession>
<sequence length="52" mass="6214">MKKWNWFNFKTDMWKVVASLALIITTVSVNTTCMFEYYQPKMPKGSEKLKHI</sequence>
<evidence type="ECO:0000313" key="1">
    <source>
        <dbReference type="EMBL" id="SHJ93464.1"/>
    </source>
</evidence>
<name>A0A1M6NCX3_9FIRM</name>
<reference evidence="1 2" key="1">
    <citation type="submission" date="2016-11" db="EMBL/GenBank/DDBJ databases">
        <authorList>
            <person name="Jaros S."/>
            <person name="Januszkiewicz K."/>
            <person name="Wedrychowicz H."/>
        </authorList>
    </citation>
    <scope>NUCLEOTIDE SEQUENCE [LARGE SCALE GENOMIC DNA]</scope>
    <source>
        <strain evidence="1 2">DSM 14214</strain>
    </source>
</reference>
<keyword evidence="2" id="KW-1185">Reference proteome</keyword>
<dbReference type="GeneID" id="78176254"/>
<evidence type="ECO:0000313" key="2">
    <source>
        <dbReference type="Proteomes" id="UP000183975"/>
    </source>
</evidence>
<organism evidence="1 2">
    <name type="scientific">Anaerotignum lactatifermentans DSM 14214</name>
    <dbReference type="NCBI Taxonomy" id="1121323"/>
    <lineage>
        <taxon>Bacteria</taxon>
        <taxon>Bacillati</taxon>
        <taxon>Bacillota</taxon>
        <taxon>Clostridia</taxon>
        <taxon>Lachnospirales</taxon>
        <taxon>Anaerotignaceae</taxon>
        <taxon>Anaerotignum</taxon>
    </lineage>
</organism>
<proteinExistence type="predicted"/>
<dbReference type="RefSeq" id="WP_072849483.1">
    <property type="nucleotide sequence ID" value="NZ_FRAH01000010.1"/>
</dbReference>